<comment type="subcellular location">
    <subcellularLocation>
        <location evidence="1">Nucleus inner membrane</location>
    </subcellularLocation>
</comment>
<dbReference type="PANTHER" id="PTHR12911">
    <property type="entry name" value="SAD1/UNC-84-LIKE PROTEIN-RELATED"/>
    <property type="match status" value="1"/>
</dbReference>
<dbReference type="GO" id="GO:0043495">
    <property type="term" value="F:protein-membrane adaptor activity"/>
    <property type="evidence" value="ECO:0007669"/>
    <property type="project" value="TreeGrafter"/>
</dbReference>
<dbReference type="GO" id="GO:0005637">
    <property type="term" value="C:nuclear inner membrane"/>
    <property type="evidence" value="ECO:0007669"/>
    <property type="project" value="UniProtKB-SubCell"/>
</dbReference>
<feature type="region of interest" description="Disordered" evidence="5">
    <location>
        <begin position="54"/>
        <end position="105"/>
    </location>
</feature>
<feature type="compositionally biased region" description="Polar residues" evidence="5">
    <location>
        <begin position="54"/>
        <end position="67"/>
    </location>
</feature>
<keyword evidence="2 6" id="KW-0812">Transmembrane</keyword>
<feature type="compositionally biased region" description="Low complexity" evidence="5">
    <location>
        <begin position="68"/>
        <end position="96"/>
    </location>
</feature>
<dbReference type="GO" id="GO:0034993">
    <property type="term" value="C:meiotic nuclear membrane microtubule tethering complex"/>
    <property type="evidence" value="ECO:0007669"/>
    <property type="project" value="TreeGrafter"/>
</dbReference>
<protein>
    <submittedName>
        <fullName evidence="8">Sad1 and UNC84 domain containing 1</fullName>
    </submittedName>
</protein>
<accession>A0A8C2FZI3</accession>
<sequence>MDFSPLHTYTPPHCTPDNTGYTYSLSSGLQINPVYDSPRMSRRSLRLQTTHGFYGDNSLTELTGNHNVSSYKQTSSSSSSVSRSVRSRRQQQGSSVYESQSVSQIVTPTAQNDQTLSDLSFTSTASDASLISSLLDQSTLRQSSTTHTYSARRRRNAHSSLLENGGISKTEAHTNLANGYICKDCSFHADGKEDEMSCSLPYSTSVSSAYQTAADATMTTSLNSVDKTAHDSYCGSVNVRDLVTTDSHLNLNGSLWKAATGAFWWLGTGWYQLVALMSLINVFLLTRCLPKLLKLLLFLLLLLLLLGLWYLGPPIALSFLPAVNFTELKTAVTSFASLPPLPSLPSFPAFPSFTKEPLVEEQHITPPVISQAASESVNSKRLAQLEQRVAALWESVQQGELKAKQQHEEAVGLVQALQDQMNTRTDRESLSLWVSQLLEPKFTTLKGEMESEAVSRAETEEQHVQHQTSLEARLAELELLLKNLNSRTEEIHLTQQTPVQAPVSVGVSQEKHNALLSEVQRLEAELGRIRGDLQGLMGCKGKCDQLDTIHETVSAQVKEQLYALLYGRDRGEAEIPEPLLPWLASQYMRSSDLTVTLMTLERSILGNLSLQLQESKQQQFSAETVTQTVAHTAGAAGMSEEQVQLIVQRALKLYSEDRTGQVDYALESGGKHVYKTHTYKNSTHEPVWNPAVVLLAVATYPDVLSLSVIPTSFCLEHISKSLSPSGNISSAPRRFSVFGLDDEYQEEGKLLGDYTYQEDGESLQIFPVLEKNDKAFQIIEMRVLSNWGHPEYTCLYRFRVHGKPHTP</sequence>
<keyword evidence="3 6" id="KW-1133">Transmembrane helix</keyword>
<dbReference type="PANTHER" id="PTHR12911:SF23">
    <property type="entry name" value="SUN DOMAIN-CONTAINING PROTEIN 1"/>
    <property type="match status" value="1"/>
</dbReference>
<evidence type="ECO:0000256" key="6">
    <source>
        <dbReference type="SAM" id="Phobius"/>
    </source>
</evidence>
<evidence type="ECO:0000313" key="9">
    <source>
        <dbReference type="Proteomes" id="UP000694701"/>
    </source>
</evidence>
<proteinExistence type="predicted"/>
<evidence type="ECO:0000256" key="3">
    <source>
        <dbReference type="ARBA" id="ARBA00022989"/>
    </source>
</evidence>
<name>A0A8C2FZI3_CYPCA</name>
<evidence type="ECO:0000259" key="7">
    <source>
        <dbReference type="PROSITE" id="PS51469"/>
    </source>
</evidence>
<dbReference type="CDD" id="cd00030">
    <property type="entry name" value="C2"/>
    <property type="match status" value="1"/>
</dbReference>
<dbReference type="PROSITE" id="PS51469">
    <property type="entry name" value="SUN"/>
    <property type="match status" value="1"/>
</dbReference>
<evidence type="ECO:0000256" key="2">
    <source>
        <dbReference type="ARBA" id="ARBA00022692"/>
    </source>
</evidence>
<evidence type="ECO:0000256" key="4">
    <source>
        <dbReference type="ARBA" id="ARBA00023136"/>
    </source>
</evidence>
<reference evidence="8" key="1">
    <citation type="submission" date="2025-08" db="UniProtKB">
        <authorList>
            <consortium name="Ensembl"/>
        </authorList>
    </citation>
    <scope>IDENTIFICATION</scope>
</reference>
<evidence type="ECO:0000256" key="1">
    <source>
        <dbReference type="ARBA" id="ARBA00004540"/>
    </source>
</evidence>
<dbReference type="Ensembl" id="ENSCCRT00020070374.1">
    <property type="protein sequence ID" value="ENSCCRP00020063921.1"/>
    <property type="gene ID" value="ENSCCRG00020029834.1"/>
</dbReference>
<dbReference type="Gene3D" id="2.60.120.260">
    <property type="entry name" value="Galactose-binding domain-like"/>
    <property type="match status" value="2"/>
</dbReference>
<feature type="transmembrane region" description="Helical" evidence="6">
    <location>
        <begin position="292"/>
        <end position="311"/>
    </location>
</feature>
<evidence type="ECO:0000313" key="8">
    <source>
        <dbReference type="Ensembl" id="ENSCCRP00020063921.1"/>
    </source>
</evidence>
<feature type="transmembrane region" description="Helical" evidence="6">
    <location>
        <begin position="262"/>
        <end position="285"/>
    </location>
</feature>
<organism evidence="8 9">
    <name type="scientific">Cyprinus carpio</name>
    <name type="common">Common carp</name>
    <dbReference type="NCBI Taxonomy" id="7962"/>
    <lineage>
        <taxon>Eukaryota</taxon>
        <taxon>Metazoa</taxon>
        <taxon>Chordata</taxon>
        <taxon>Craniata</taxon>
        <taxon>Vertebrata</taxon>
        <taxon>Euteleostomi</taxon>
        <taxon>Actinopterygii</taxon>
        <taxon>Neopterygii</taxon>
        <taxon>Teleostei</taxon>
        <taxon>Ostariophysi</taxon>
        <taxon>Cypriniformes</taxon>
        <taxon>Cyprinidae</taxon>
        <taxon>Cyprininae</taxon>
        <taxon>Cyprinus</taxon>
    </lineage>
</organism>
<dbReference type="AlphaFoldDB" id="A0A8C2FZI3"/>
<keyword evidence="4 6" id="KW-0472">Membrane</keyword>
<dbReference type="InterPro" id="IPR045119">
    <property type="entry name" value="SUN1-5"/>
</dbReference>
<dbReference type="Proteomes" id="UP000694701">
    <property type="component" value="Unplaced"/>
</dbReference>
<dbReference type="InterPro" id="IPR012919">
    <property type="entry name" value="SUN_dom"/>
</dbReference>
<dbReference type="Pfam" id="PF07738">
    <property type="entry name" value="Sad1_UNC"/>
    <property type="match status" value="1"/>
</dbReference>
<feature type="domain" description="SUN" evidence="7">
    <location>
        <begin position="619"/>
        <end position="805"/>
    </location>
</feature>
<evidence type="ECO:0000256" key="5">
    <source>
        <dbReference type="SAM" id="MobiDB-lite"/>
    </source>
</evidence>